<organism evidence="1 2">
    <name type="scientific">Mucuna pruriens</name>
    <name type="common">Velvet bean</name>
    <name type="synonym">Dolichos pruriens</name>
    <dbReference type="NCBI Taxonomy" id="157652"/>
    <lineage>
        <taxon>Eukaryota</taxon>
        <taxon>Viridiplantae</taxon>
        <taxon>Streptophyta</taxon>
        <taxon>Embryophyta</taxon>
        <taxon>Tracheophyta</taxon>
        <taxon>Spermatophyta</taxon>
        <taxon>Magnoliopsida</taxon>
        <taxon>eudicotyledons</taxon>
        <taxon>Gunneridae</taxon>
        <taxon>Pentapetalae</taxon>
        <taxon>rosids</taxon>
        <taxon>fabids</taxon>
        <taxon>Fabales</taxon>
        <taxon>Fabaceae</taxon>
        <taxon>Papilionoideae</taxon>
        <taxon>50 kb inversion clade</taxon>
        <taxon>NPAAA clade</taxon>
        <taxon>indigoferoid/millettioid clade</taxon>
        <taxon>Phaseoleae</taxon>
        <taxon>Mucuna</taxon>
    </lineage>
</organism>
<dbReference type="EMBL" id="QJKJ01003503">
    <property type="protein sequence ID" value="RDX98148.1"/>
    <property type="molecule type" value="Genomic_DNA"/>
</dbReference>
<evidence type="ECO:0008006" key="3">
    <source>
        <dbReference type="Google" id="ProtNLM"/>
    </source>
</evidence>
<gene>
    <name evidence="1" type="ORF">CR513_19000</name>
</gene>
<protein>
    <recommendedName>
        <fullName evidence="3">DUF4219 domain-containing protein</fullName>
    </recommendedName>
</protein>
<proteinExistence type="predicted"/>
<evidence type="ECO:0000313" key="1">
    <source>
        <dbReference type="EMBL" id="RDX98148.1"/>
    </source>
</evidence>
<feature type="non-terminal residue" evidence="1">
    <location>
        <position position="1"/>
    </location>
</feature>
<comment type="caution">
    <text evidence="1">The sequence shown here is derived from an EMBL/GenBank/DDBJ whole genome shotgun (WGS) entry which is preliminary data.</text>
</comment>
<dbReference type="Proteomes" id="UP000257109">
    <property type="component" value="Unassembled WGS sequence"/>
</dbReference>
<sequence length="97" mass="11838">MENQGHAVNIPYLFKGQNYEYWKQRIIAFFDAYHIDTWNIVENGNYIPTKKDEIEIIRSSWSEDKKRQEAEYKKVHSCNSRKRYGTHWLKPIRGHHR</sequence>
<name>A0A371H5Q4_MUCPR</name>
<accession>A0A371H5Q4</accession>
<keyword evidence="2" id="KW-1185">Reference proteome</keyword>
<evidence type="ECO:0000313" key="2">
    <source>
        <dbReference type="Proteomes" id="UP000257109"/>
    </source>
</evidence>
<dbReference type="OrthoDB" id="1432452at2759"/>
<dbReference type="AlphaFoldDB" id="A0A371H5Q4"/>
<reference evidence="1" key="1">
    <citation type="submission" date="2018-05" db="EMBL/GenBank/DDBJ databases">
        <title>Draft genome of Mucuna pruriens seed.</title>
        <authorList>
            <person name="Nnadi N.E."/>
            <person name="Vos R."/>
            <person name="Hasami M.H."/>
            <person name="Devisetty U.K."/>
            <person name="Aguiy J.C."/>
        </authorList>
    </citation>
    <scope>NUCLEOTIDE SEQUENCE [LARGE SCALE GENOMIC DNA]</scope>
    <source>
        <strain evidence="1">JCA_2017</strain>
    </source>
</reference>